<proteinExistence type="predicted"/>
<dbReference type="Proteomes" id="UP001223144">
    <property type="component" value="Unassembled WGS sequence"/>
</dbReference>
<keyword evidence="2" id="KW-1185">Reference proteome</keyword>
<sequence length="114" mass="12663">MTRRPTPLARRLLAVEQKRDSRRLMHAHRLTDGRTVSLSTLDVLDALQEGFALHGEHVTEEPPGIVRTLALLDPDADTSMMGRTVRSVAAEWCAAYDEHRPVALYDDDTEGADG</sequence>
<dbReference type="EMBL" id="JARWBG010000064">
    <property type="protein sequence ID" value="MDH2393353.1"/>
    <property type="molecule type" value="Genomic_DNA"/>
</dbReference>
<protein>
    <submittedName>
        <fullName evidence="1">Uncharacterized protein</fullName>
    </submittedName>
</protein>
<accession>A0ABT6HXC5</accession>
<evidence type="ECO:0000313" key="1">
    <source>
        <dbReference type="EMBL" id="MDH2393353.1"/>
    </source>
</evidence>
<gene>
    <name evidence="1" type="ORF">QCN29_32235</name>
</gene>
<organism evidence="1 2">
    <name type="scientific">Streptomyces chengmaiensis</name>
    <dbReference type="NCBI Taxonomy" id="3040919"/>
    <lineage>
        <taxon>Bacteria</taxon>
        <taxon>Bacillati</taxon>
        <taxon>Actinomycetota</taxon>
        <taxon>Actinomycetes</taxon>
        <taxon>Kitasatosporales</taxon>
        <taxon>Streptomycetaceae</taxon>
        <taxon>Streptomyces</taxon>
    </lineage>
</organism>
<reference evidence="1 2" key="1">
    <citation type="submission" date="2023-04" db="EMBL/GenBank/DDBJ databases">
        <title>Streptomyces chengmaiensis sp. nov. isolated from the stem of mangrove plant in Hainan.</title>
        <authorList>
            <person name="Huang X."/>
            <person name="Zhou S."/>
            <person name="Chu X."/>
            <person name="Xie Y."/>
            <person name="Lin Y."/>
        </authorList>
    </citation>
    <scope>NUCLEOTIDE SEQUENCE [LARGE SCALE GENOMIC DNA]</scope>
    <source>
        <strain evidence="1 2">HNM0663</strain>
    </source>
</reference>
<comment type="caution">
    <text evidence="1">The sequence shown here is derived from an EMBL/GenBank/DDBJ whole genome shotgun (WGS) entry which is preliminary data.</text>
</comment>
<evidence type="ECO:0000313" key="2">
    <source>
        <dbReference type="Proteomes" id="UP001223144"/>
    </source>
</evidence>
<name>A0ABT6HXC5_9ACTN</name>
<dbReference type="RefSeq" id="WP_279932596.1">
    <property type="nucleotide sequence ID" value="NZ_JARWBG010000064.1"/>
</dbReference>